<protein>
    <submittedName>
        <fullName evidence="1">Uncharacterized protein</fullName>
    </submittedName>
</protein>
<comment type="caution">
    <text evidence="1">The sequence shown here is derived from an EMBL/GenBank/DDBJ whole genome shotgun (WGS) entry which is preliminary data.</text>
</comment>
<proteinExistence type="predicted"/>
<organism evidence="1 2">
    <name type="scientific">Nocardioides kongjuensis</name>
    <dbReference type="NCBI Taxonomy" id="349522"/>
    <lineage>
        <taxon>Bacteria</taxon>
        <taxon>Bacillati</taxon>
        <taxon>Actinomycetota</taxon>
        <taxon>Actinomycetes</taxon>
        <taxon>Propionibacteriales</taxon>
        <taxon>Nocardioidaceae</taxon>
        <taxon>Nocardioides</taxon>
    </lineage>
</organism>
<name>A0A852RSX4_9ACTN</name>
<gene>
    <name evidence="1" type="ORF">BJ958_005405</name>
</gene>
<dbReference type="RefSeq" id="WP_179729848.1">
    <property type="nucleotide sequence ID" value="NZ_BAABEF010000001.1"/>
</dbReference>
<accession>A0A852RSX4</accession>
<evidence type="ECO:0000313" key="1">
    <source>
        <dbReference type="EMBL" id="NYD33859.1"/>
    </source>
</evidence>
<sequence>MSRAPKTFRSRYSDAIWAPNALRPNEKLVALTYIRYAGAKDPRTGEIADDDVSWVDSVTLAEHTGIRSRDTLHRALKALVEAGWMVQIEAARQYRSPRYRLTIPDRPDVRFTYTCDADTG</sequence>
<evidence type="ECO:0000313" key="2">
    <source>
        <dbReference type="Proteomes" id="UP000582231"/>
    </source>
</evidence>
<dbReference type="EMBL" id="JACCBF010000001">
    <property type="protein sequence ID" value="NYD33859.1"/>
    <property type="molecule type" value="Genomic_DNA"/>
</dbReference>
<dbReference type="Proteomes" id="UP000582231">
    <property type="component" value="Unassembled WGS sequence"/>
</dbReference>
<keyword evidence="2" id="KW-1185">Reference proteome</keyword>
<reference evidence="1 2" key="1">
    <citation type="submission" date="2020-07" db="EMBL/GenBank/DDBJ databases">
        <title>Sequencing the genomes of 1000 actinobacteria strains.</title>
        <authorList>
            <person name="Klenk H.-P."/>
        </authorList>
    </citation>
    <scope>NUCLEOTIDE SEQUENCE [LARGE SCALE GENOMIC DNA]</scope>
    <source>
        <strain evidence="1 2">DSM 19082</strain>
    </source>
</reference>
<dbReference type="AlphaFoldDB" id="A0A852RSX4"/>